<organism evidence="3 4">
    <name type="scientific">Diatraea saccharalis</name>
    <name type="common">sugarcane borer</name>
    <dbReference type="NCBI Taxonomy" id="40085"/>
    <lineage>
        <taxon>Eukaryota</taxon>
        <taxon>Metazoa</taxon>
        <taxon>Ecdysozoa</taxon>
        <taxon>Arthropoda</taxon>
        <taxon>Hexapoda</taxon>
        <taxon>Insecta</taxon>
        <taxon>Pterygota</taxon>
        <taxon>Neoptera</taxon>
        <taxon>Endopterygota</taxon>
        <taxon>Lepidoptera</taxon>
        <taxon>Glossata</taxon>
        <taxon>Ditrysia</taxon>
        <taxon>Pyraloidea</taxon>
        <taxon>Crambidae</taxon>
        <taxon>Crambinae</taxon>
        <taxon>Diatraea</taxon>
    </lineage>
</organism>
<dbReference type="Proteomes" id="UP001153714">
    <property type="component" value="Chromosome 14"/>
</dbReference>
<dbReference type="EMBL" id="OU893345">
    <property type="protein sequence ID" value="CAG9785479.1"/>
    <property type="molecule type" value="Genomic_DNA"/>
</dbReference>
<feature type="signal peptide" evidence="1">
    <location>
        <begin position="1"/>
        <end position="22"/>
    </location>
</feature>
<dbReference type="GO" id="GO:0046983">
    <property type="term" value="F:protein dimerization activity"/>
    <property type="evidence" value="ECO:0007669"/>
    <property type="project" value="InterPro"/>
</dbReference>
<dbReference type="PANTHER" id="PTHR46880:SF9">
    <property type="entry name" value="ZINC FINGER PROTEIN 862"/>
    <property type="match status" value="1"/>
</dbReference>
<keyword evidence="4" id="KW-1185">Reference proteome</keyword>
<dbReference type="AlphaFoldDB" id="A0A9N9WAA1"/>
<keyword evidence="1" id="KW-0732">Signal</keyword>
<feature type="chain" id="PRO_5040394537" description="HAT C-terminal dimerisation domain-containing protein" evidence="1">
    <location>
        <begin position="23"/>
        <end position="297"/>
    </location>
</feature>
<reference evidence="3" key="1">
    <citation type="submission" date="2021-12" db="EMBL/GenBank/DDBJ databases">
        <authorList>
            <person name="King R."/>
        </authorList>
    </citation>
    <scope>NUCLEOTIDE SEQUENCE</scope>
</reference>
<name>A0A9N9WAA1_9NEOP</name>
<sequence length="297" mass="34032">MLTTMNNHLTLVYLEFMSYVLSLGTDFNTVFQSETPLLHMLKPEVEKLLKTLSTNYMNISYVRSCQNILAAEFTNTAHFVDLDNIYIGMKASESVENLKKYLNVPRHTIADFYKSCQAFYIELTTDITKRFDFSDTLFSFISVVNPSEAQQLKVKSLKPLLQRFPILENVVTSQKLDDEWRAHAMLDYSALGLQDDDNPETYWAKVFSLKNSAGHGMFLNLKYAISLLLVLPFSNASVERKFSVLKNLKTENRNRLQNDTVVALMATKDGITKKGGSLKFEPSNDMLTKQIWRSEEL</sequence>
<accession>A0A9N9WAA1</accession>
<dbReference type="PANTHER" id="PTHR46880">
    <property type="entry name" value="RAS-ASSOCIATING DOMAIN-CONTAINING PROTEIN"/>
    <property type="match status" value="1"/>
</dbReference>
<feature type="domain" description="HAT C-terminal dimerisation" evidence="2">
    <location>
        <begin position="215"/>
        <end position="269"/>
    </location>
</feature>
<dbReference type="InterPro" id="IPR012337">
    <property type="entry name" value="RNaseH-like_sf"/>
</dbReference>
<proteinExistence type="predicted"/>
<dbReference type="OrthoDB" id="6159421at2759"/>
<evidence type="ECO:0000313" key="3">
    <source>
        <dbReference type="EMBL" id="CAG9785479.1"/>
    </source>
</evidence>
<protein>
    <recommendedName>
        <fullName evidence="2">HAT C-terminal dimerisation domain-containing protein</fullName>
    </recommendedName>
</protein>
<evidence type="ECO:0000256" key="1">
    <source>
        <dbReference type="SAM" id="SignalP"/>
    </source>
</evidence>
<gene>
    <name evidence="3" type="ORF">DIATSA_LOCUS3508</name>
</gene>
<evidence type="ECO:0000259" key="2">
    <source>
        <dbReference type="Pfam" id="PF05699"/>
    </source>
</evidence>
<evidence type="ECO:0000313" key="4">
    <source>
        <dbReference type="Proteomes" id="UP001153714"/>
    </source>
</evidence>
<dbReference type="InterPro" id="IPR008906">
    <property type="entry name" value="HATC_C_dom"/>
</dbReference>
<dbReference type="Pfam" id="PF05699">
    <property type="entry name" value="Dimer_Tnp_hAT"/>
    <property type="match status" value="1"/>
</dbReference>
<dbReference type="SUPFAM" id="SSF53098">
    <property type="entry name" value="Ribonuclease H-like"/>
    <property type="match status" value="1"/>
</dbReference>
<reference evidence="3" key="2">
    <citation type="submission" date="2022-10" db="EMBL/GenBank/DDBJ databases">
        <authorList>
            <consortium name="ENA_rothamsted_submissions"/>
            <consortium name="culmorum"/>
            <person name="King R."/>
        </authorList>
    </citation>
    <scope>NUCLEOTIDE SEQUENCE</scope>
</reference>